<name>A0A1Q9E6L7_SYMMI</name>
<comment type="caution">
    <text evidence="1">The sequence shown here is derived from an EMBL/GenBank/DDBJ whole genome shotgun (WGS) entry which is preliminary data.</text>
</comment>
<accession>A0A1Q9E6L7</accession>
<dbReference type="EMBL" id="LSRX01000247">
    <property type="protein sequence ID" value="OLQ03062.1"/>
    <property type="molecule type" value="Genomic_DNA"/>
</dbReference>
<evidence type="ECO:0000313" key="2">
    <source>
        <dbReference type="Proteomes" id="UP000186817"/>
    </source>
</evidence>
<sequence>MLRLDVPTVDTSAQASLGIHQFCVQHGGPVRGWEEQVTRAPRWMRRLSTAMADDETAVVLPPGHSASKPLNPEHYDYDGETDKQT</sequence>
<reference evidence="1 2" key="1">
    <citation type="submission" date="2016-02" db="EMBL/GenBank/DDBJ databases">
        <title>Genome analysis of coral dinoflagellate symbionts highlights evolutionary adaptations to a symbiotic lifestyle.</title>
        <authorList>
            <person name="Aranda M."/>
            <person name="Li Y."/>
            <person name="Liew Y.J."/>
            <person name="Baumgarten S."/>
            <person name="Simakov O."/>
            <person name="Wilson M."/>
            <person name="Piel J."/>
            <person name="Ashoor H."/>
            <person name="Bougouffa S."/>
            <person name="Bajic V.B."/>
            <person name="Ryu T."/>
            <person name="Ravasi T."/>
            <person name="Bayer T."/>
            <person name="Micklem G."/>
            <person name="Kim H."/>
            <person name="Bhak J."/>
            <person name="Lajeunesse T.C."/>
            <person name="Voolstra C.R."/>
        </authorList>
    </citation>
    <scope>NUCLEOTIDE SEQUENCE [LARGE SCALE GENOMIC DNA]</scope>
    <source>
        <strain evidence="1 2">CCMP2467</strain>
    </source>
</reference>
<dbReference type="Proteomes" id="UP000186817">
    <property type="component" value="Unassembled WGS sequence"/>
</dbReference>
<dbReference type="AlphaFoldDB" id="A0A1Q9E6L7"/>
<evidence type="ECO:0000313" key="1">
    <source>
        <dbReference type="EMBL" id="OLQ03062.1"/>
    </source>
</evidence>
<proteinExistence type="predicted"/>
<organism evidence="1 2">
    <name type="scientific">Symbiodinium microadriaticum</name>
    <name type="common">Dinoflagellate</name>
    <name type="synonym">Zooxanthella microadriatica</name>
    <dbReference type="NCBI Taxonomy" id="2951"/>
    <lineage>
        <taxon>Eukaryota</taxon>
        <taxon>Sar</taxon>
        <taxon>Alveolata</taxon>
        <taxon>Dinophyceae</taxon>
        <taxon>Suessiales</taxon>
        <taxon>Symbiodiniaceae</taxon>
        <taxon>Symbiodinium</taxon>
    </lineage>
</organism>
<gene>
    <name evidence="1" type="ORF">AK812_SmicGene14002</name>
</gene>
<protein>
    <submittedName>
        <fullName evidence="1">Uncharacterized protein</fullName>
    </submittedName>
</protein>
<keyword evidence="2" id="KW-1185">Reference proteome</keyword>
<dbReference type="OrthoDB" id="10268764at2759"/>